<evidence type="ECO:0000256" key="1">
    <source>
        <dbReference type="SAM" id="MobiDB-lite"/>
    </source>
</evidence>
<evidence type="ECO:0000313" key="3">
    <source>
        <dbReference type="Proteomes" id="UP000657918"/>
    </source>
</evidence>
<gene>
    <name evidence="2" type="ORF">SADUNF_Sadunf17G0044900</name>
</gene>
<protein>
    <submittedName>
        <fullName evidence="2">Uncharacterized protein</fullName>
    </submittedName>
</protein>
<accession>A0A835J4X7</accession>
<feature type="region of interest" description="Disordered" evidence="1">
    <location>
        <begin position="1"/>
        <end position="22"/>
    </location>
</feature>
<evidence type="ECO:0000313" key="2">
    <source>
        <dbReference type="EMBL" id="KAF9663390.1"/>
    </source>
</evidence>
<sequence>MAHGPSLDSVVSPAPELLVSSKGDEPAAYIGMKYKEYLKLQQSNKLDGKSCLDRIDINSQKIETHMQKRKECEVAYLLNQNDFRNQENSNKT</sequence>
<dbReference type="EMBL" id="JADGMS010000017">
    <property type="protein sequence ID" value="KAF9663390.1"/>
    <property type="molecule type" value="Genomic_DNA"/>
</dbReference>
<comment type="caution">
    <text evidence="2">The sequence shown here is derived from an EMBL/GenBank/DDBJ whole genome shotgun (WGS) entry which is preliminary data.</text>
</comment>
<name>A0A835J4X7_9ROSI</name>
<reference evidence="2 3" key="1">
    <citation type="submission" date="2020-10" db="EMBL/GenBank/DDBJ databases">
        <title>Plant Genome Project.</title>
        <authorList>
            <person name="Zhang R.-G."/>
        </authorList>
    </citation>
    <scope>NUCLEOTIDE SEQUENCE [LARGE SCALE GENOMIC DNA]</scope>
    <source>
        <strain evidence="2">FAFU-HL-1</strain>
        <tissue evidence="2">Leaf</tissue>
    </source>
</reference>
<proteinExistence type="predicted"/>
<dbReference type="Proteomes" id="UP000657918">
    <property type="component" value="Unassembled WGS sequence"/>
</dbReference>
<organism evidence="2 3">
    <name type="scientific">Salix dunnii</name>
    <dbReference type="NCBI Taxonomy" id="1413687"/>
    <lineage>
        <taxon>Eukaryota</taxon>
        <taxon>Viridiplantae</taxon>
        <taxon>Streptophyta</taxon>
        <taxon>Embryophyta</taxon>
        <taxon>Tracheophyta</taxon>
        <taxon>Spermatophyta</taxon>
        <taxon>Magnoliopsida</taxon>
        <taxon>eudicotyledons</taxon>
        <taxon>Gunneridae</taxon>
        <taxon>Pentapetalae</taxon>
        <taxon>rosids</taxon>
        <taxon>fabids</taxon>
        <taxon>Malpighiales</taxon>
        <taxon>Salicaceae</taxon>
        <taxon>Saliceae</taxon>
        <taxon>Salix</taxon>
    </lineage>
</organism>
<dbReference type="OrthoDB" id="288590at2759"/>
<dbReference type="SUPFAM" id="SSF51197">
    <property type="entry name" value="Clavaminate synthase-like"/>
    <property type="match status" value="1"/>
</dbReference>
<dbReference type="AlphaFoldDB" id="A0A835J4X7"/>
<keyword evidence="3" id="KW-1185">Reference proteome</keyword>